<dbReference type="Gene3D" id="3.30.710.10">
    <property type="entry name" value="Potassium Channel Kv1.1, Chain A"/>
    <property type="match status" value="1"/>
</dbReference>
<dbReference type="OrthoDB" id="6359943at2759"/>
<dbReference type="CDD" id="cd14733">
    <property type="entry name" value="BACK"/>
    <property type="match status" value="1"/>
</dbReference>
<proteinExistence type="predicted"/>
<dbReference type="PANTHER" id="PTHR47274:SF1">
    <property type="entry name" value="BTB_POZ DOMAIN CONTAINING PROTEIN, EXPRESSED"/>
    <property type="match status" value="1"/>
</dbReference>
<evidence type="ECO:0000256" key="1">
    <source>
        <dbReference type="ARBA" id="ARBA00002668"/>
    </source>
</evidence>
<dbReference type="PANTHER" id="PTHR47274">
    <property type="entry name" value="BTB/POZ DOMAIN CONTAINING PROTEIN, EXPRESSED-RELATED"/>
    <property type="match status" value="1"/>
</dbReference>
<dbReference type="SUPFAM" id="SSF54695">
    <property type="entry name" value="POZ domain"/>
    <property type="match status" value="1"/>
</dbReference>
<dbReference type="SMART" id="SM00225">
    <property type="entry name" value="BTB"/>
    <property type="match status" value="1"/>
</dbReference>
<protein>
    <submittedName>
        <fullName evidence="4">BTB/POZ domain containing protein, expressed</fullName>
    </submittedName>
</protein>
<evidence type="ECO:0000313" key="5">
    <source>
        <dbReference type="Proteomes" id="UP000036987"/>
    </source>
</evidence>
<reference evidence="5" key="1">
    <citation type="journal article" date="2016" name="Nature">
        <title>The genome of the seagrass Zostera marina reveals angiosperm adaptation to the sea.</title>
        <authorList>
            <person name="Olsen J.L."/>
            <person name="Rouze P."/>
            <person name="Verhelst B."/>
            <person name="Lin Y.-C."/>
            <person name="Bayer T."/>
            <person name="Collen J."/>
            <person name="Dattolo E."/>
            <person name="De Paoli E."/>
            <person name="Dittami S."/>
            <person name="Maumus F."/>
            <person name="Michel G."/>
            <person name="Kersting A."/>
            <person name="Lauritano C."/>
            <person name="Lohaus R."/>
            <person name="Toepel M."/>
            <person name="Tonon T."/>
            <person name="Vanneste K."/>
            <person name="Amirebrahimi M."/>
            <person name="Brakel J."/>
            <person name="Bostroem C."/>
            <person name="Chovatia M."/>
            <person name="Grimwood J."/>
            <person name="Jenkins J.W."/>
            <person name="Jueterbock A."/>
            <person name="Mraz A."/>
            <person name="Stam W.T."/>
            <person name="Tice H."/>
            <person name="Bornberg-Bauer E."/>
            <person name="Green P.J."/>
            <person name="Pearson G.A."/>
            <person name="Procaccini G."/>
            <person name="Duarte C.M."/>
            <person name="Schmutz J."/>
            <person name="Reusch T.B.H."/>
            <person name="Van de Peer Y."/>
        </authorList>
    </citation>
    <scope>NUCLEOTIDE SEQUENCE [LARGE SCALE GENOMIC DNA]</scope>
    <source>
        <strain evidence="5">cv. Finnish</strain>
    </source>
</reference>
<dbReference type="PROSITE" id="PS50097">
    <property type="entry name" value="BTB"/>
    <property type="match status" value="1"/>
</dbReference>
<evidence type="ECO:0000313" key="4">
    <source>
        <dbReference type="EMBL" id="KMZ61319.1"/>
    </source>
</evidence>
<dbReference type="InterPro" id="IPR011333">
    <property type="entry name" value="SKP1/BTB/POZ_sf"/>
</dbReference>
<feature type="domain" description="BTB" evidence="3">
    <location>
        <begin position="98"/>
        <end position="169"/>
    </location>
</feature>
<sequence length="276" mass="31731">MDCCICGLMSATFRPPRNTICASCYDGARLMNSFLKDDELDESTGRILHSGHRSINSLKDLLDVFRWMEERRQVEENLKENISFMRGLLIAFNEGIHTDILLMPNSGPPVPAHKALLATKSEILKTMLEFDEYCGKAPVKDTISFPELNHDQLRSLVEFLYAGTLAESVMKKHVHVLLLASDKYAIHYLKKFCEEHLLRWLEPENVLDILEASEVCSSKELRERSMELIEKHVDEIIFSSKFDLFALKNAHLCVEISRMLAKDLKETKKEKKICIQ</sequence>
<keyword evidence="5" id="KW-1185">Reference proteome</keyword>
<name>A0A0K9NX44_ZOSMR</name>
<dbReference type="Proteomes" id="UP000036987">
    <property type="component" value="Unassembled WGS sequence"/>
</dbReference>
<dbReference type="EMBL" id="LFYR01001505">
    <property type="protein sequence ID" value="KMZ61319.1"/>
    <property type="molecule type" value="Genomic_DNA"/>
</dbReference>
<comment type="function">
    <text evidence="1">May act as a substrate-specific adapter of an E3 ubiquitin-protein ligase complex (CUL3-RBX1-BTB) which mediates the ubiquitination and subsequent proteasomal degradation of target proteins.</text>
</comment>
<evidence type="ECO:0000256" key="2">
    <source>
        <dbReference type="ARBA" id="ARBA00004906"/>
    </source>
</evidence>
<dbReference type="OMA" id="TRASFMD"/>
<gene>
    <name evidence="4" type="ORF">ZOSMA_538G00020</name>
</gene>
<organism evidence="4 5">
    <name type="scientific">Zostera marina</name>
    <name type="common">Eelgrass</name>
    <dbReference type="NCBI Taxonomy" id="29655"/>
    <lineage>
        <taxon>Eukaryota</taxon>
        <taxon>Viridiplantae</taxon>
        <taxon>Streptophyta</taxon>
        <taxon>Embryophyta</taxon>
        <taxon>Tracheophyta</taxon>
        <taxon>Spermatophyta</taxon>
        <taxon>Magnoliopsida</taxon>
        <taxon>Liliopsida</taxon>
        <taxon>Zosteraceae</taxon>
        <taxon>Zostera</taxon>
    </lineage>
</organism>
<dbReference type="STRING" id="29655.A0A0K9NX44"/>
<comment type="caution">
    <text evidence="4">The sequence shown here is derived from an EMBL/GenBank/DDBJ whole genome shotgun (WGS) entry which is preliminary data.</text>
</comment>
<dbReference type="AlphaFoldDB" id="A0A0K9NX44"/>
<comment type="pathway">
    <text evidence="2">Protein modification; protein ubiquitination.</text>
</comment>
<dbReference type="InterPro" id="IPR044784">
    <property type="entry name" value="At1g01640-like"/>
</dbReference>
<accession>A0A0K9NX44</accession>
<dbReference type="Gene3D" id="1.25.40.420">
    <property type="match status" value="1"/>
</dbReference>
<dbReference type="InterPro" id="IPR000210">
    <property type="entry name" value="BTB/POZ_dom"/>
</dbReference>
<evidence type="ECO:0000259" key="3">
    <source>
        <dbReference type="PROSITE" id="PS50097"/>
    </source>
</evidence>
<dbReference type="Pfam" id="PF00651">
    <property type="entry name" value="BTB"/>
    <property type="match status" value="1"/>
</dbReference>